<dbReference type="InterPro" id="IPR036908">
    <property type="entry name" value="RlpA-like_sf"/>
</dbReference>
<feature type="domain" description="RlpA-like protein double-psi beta-barrel" evidence="6">
    <location>
        <begin position="103"/>
        <end position="193"/>
    </location>
</feature>
<evidence type="ECO:0000256" key="2">
    <source>
        <dbReference type="ARBA" id="ARBA00023316"/>
    </source>
</evidence>
<evidence type="ECO:0000259" key="6">
    <source>
        <dbReference type="Pfam" id="PF03330"/>
    </source>
</evidence>
<evidence type="ECO:0000313" key="7">
    <source>
        <dbReference type="EMBL" id="RNJ51748.1"/>
    </source>
</evidence>
<comment type="function">
    <text evidence="3">Lytic transglycosylase with a strong preference for naked glycan strands that lack stem peptides.</text>
</comment>
<keyword evidence="1 3" id="KW-0456">Lyase</keyword>
<dbReference type="Gene3D" id="2.40.40.10">
    <property type="entry name" value="RlpA-like domain"/>
    <property type="match status" value="1"/>
</dbReference>
<evidence type="ECO:0000256" key="4">
    <source>
        <dbReference type="RuleBase" id="RU003495"/>
    </source>
</evidence>
<dbReference type="GO" id="GO:0000270">
    <property type="term" value="P:peptidoglycan metabolic process"/>
    <property type="evidence" value="ECO:0007669"/>
    <property type="project" value="UniProtKB-UniRule"/>
</dbReference>
<evidence type="ECO:0000313" key="8">
    <source>
        <dbReference type="Proteomes" id="UP000268623"/>
    </source>
</evidence>
<dbReference type="AlphaFoldDB" id="A0A3M9XXF0"/>
<dbReference type="CDD" id="cd22268">
    <property type="entry name" value="DPBB_RlpA-like"/>
    <property type="match status" value="1"/>
</dbReference>
<dbReference type="EMBL" id="QWDD01000001">
    <property type="protein sequence ID" value="RNJ51748.1"/>
    <property type="molecule type" value="Genomic_DNA"/>
</dbReference>
<sequence>MRFVVFKNVAHAPRPLVRSSIILSKLLPLVCLGALAGCSSTTGSHRSAGLGGFGQIDPRYGVRPSPRVIAEGEEVPKGGGAYMVGKPYKIAGRTYYPSERPYTATGTASWYGSDFHGRRTANGEIFDRASISAAHPTMPLPSYARVTNLRNDRSIVVRVNDRGPYHGGRVMDVSQRVAHALDFHGVGTTRVKVEWVGRADLEGDDDDKLLATLRDDGQPAQIDAPAPVMTAANEDPARAARYDARYDERADAAELSARVAYENGQASDDQMRAYARQESDAPLPPSREQAGIDNEPVASTQKLRKVVAPLPPVRPAQFGARQASARNAIRQALNSSVRTN</sequence>
<comment type="caution">
    <text evidence="7">The sequence shown here is derived from an EMBL/GenBank/DDBJ whole genome shotgun (WGS) entry which is preliminary data.</text>
</comment>
<keyword evidence="8" id="KW-1185">Reference proteome</keyword>
<comment type="similarity">
    <text evidence="3 4">Belongs to the RlpA family.</text>
</comment>
<dbReference type="HAMAP" id="MF_02071">
    <property type="entry name" value="RlpA"/>
    <property type="match status" value="1"/>
</dbReference>
<dbReference type="InterPro" id="IPR009009">
    <property type="entry name" value="RlpA-like_DPBB"/>
</dbReference>
<evidence type="ECO:0000256" key="3">
    <source>
        <dbReference type="HAMAP-Rule" id="MF_02071"/>
    </source>
</evidence>
<dbReference type="OrthoDB" id="9779128at2"/>
<proteinExistence type="inferred from homology"/>
<dbReference type="PANTHER" id="PTHR34183:SF1">
    <property type="entry name" value="ENDOLYTIC PEPTIDOGLYCAN TRANSGLYCOSYLASE RLPA"/>
    <property type="match status" value="1"/>
</dbReference>
<dbReference type="GO" id="GO:0071555">
    <property type="term" value="P:cell wall organization"/>
    <property type="evidence" value="ECO:0007669"/>
    <property type="project" value="UniProtKB-KW"/>
</dbReference>
<gene>
    <name evidence="3" type="primary">rlpA</name>
    <name evidence="7" type="ORF">D1O30_11750</name>
</gene>
<accession>A0A3M9XXF0</accession>
<name>A0A3M9XXF0_9HYPH</name>
<dbReference type="RefSeq" id="WP_123177596.1">
    <property type="nucleotide sequence ID" value="NZ_QWDD01000001.1"/>
</dbReference>
<dbReference type="PANTHER" id="PTHR34183">
    <property type="entry name" value="ENDOLYTIC PEPTIDOGLYCAN TRANSGLYCOSYLASE RLPA"/>
    <property type="match status" value="1"/>
</dbReference>
<dbReference type="GO" id="GO:0008932">
    <property type="term" value="F:lytic endotransglycosylase activity"/>
    <property type="evidence" value="ECO:0007669"/>
    <property type="project" value="UniProtKB-UniRule"/>
</dbReference>
<keyword evidence="2 3" id="KW-0961">Cell wall biogenesis/degradation</keyword>
<protein>
    <recommendedName>
        <fullName evidence="3">Endolytic peptidoglycan transglycosylase RlpA</fullName>
        <ecNumber evidence="3">4.2.2.-</ecNumber>
    </recommendedName>
</protein>
<dbReference type="InterPro" id="IPR012997">
    <property type="entry name" value="RplA"/>
</dbReference>
<dbReference type="InterPro" id="IPR034718">
    <property type="entry name" value="RlpA"/>
</dbReference>
<feature type="region of interest" description="Disordered" evidence="5">
    <location>
        <begin position="272"/>
        <end position="299"/>
    </location>
</feature>
<evidence type="ECO:0000256" key="5">
    <source>
        <dbReference type="SAM" id="MobiDB-lite"/>
    </source>
</evidence>
<dbReference type="EC" id="4.2.2.-" evidence="3"/>
<reference evidence="7 8" key="1">
    <citation type="submission" date="2018-08" db="EMBL/GenBank/DDBJ databases">
        <title>Genome sequence of Methylocystis hirsuta CSC1, a methanotroph able to accumulate PHAs.</title>
        <authorList>
            <person name="Bordel S."/>
            <person name="Rodriguez E."/>
            <person name="Gancedo J."/>
            <person name="Munoz R."/>
        </authorList>
    </citation>
    <scope>NUCLEOTIDE SEQUENCE [LARGE SCALE GENOMIC DNA]</scope>
    <source>
        <strain evidence="7 8">CSC1</strain>
    </source>
</reference>
<dbReference type="Proteomes" id="UP000268623">
    <property type="component" value="Unassembled WGS sequence"/>
</dbReference>
<evidence type="ECO:0000256" key="1">
    <source>
        <dbReference type="ARBA" id="ARBA00023239"/>
    </source>
</evidence>
<dbReference type="Pfam" id="PF03330">
    <property type="entry name" value="DPBB_1"/>
    <property type="match status" value="1"/>
</dbReference>
<organism evidence="7 8">
    <name type="scientific">Methylocystis hirsuta</name>
    <dbReference type="NCBI Taxonomy" id="369798"/>
    <lineage>
        <taxon>Bacteria</taxon>
        <taxon>Pseudomonadati</taxon>
        <taxon>Pseudomonadota</taxon>
        <taxon>Alphaproteobacteria</taxon>
        <taxon>Hyphomicrobiales</taxon>
        <taxon>Methylocystaceae</taxon>
        <taxon>Methylocystis</taxon>
    </lineage>
</organism>
<dbReference type="SUPFAM" id="SSF50685">
    <property type="entry name" value="Barwin-like endoglucanases"/>
    <property type="match status" value="1"/>
</dbReference>
<dbReference type="NCBIfam" id="TIGR00413">
    <property type="entry name" value="rlpA"/>
    <property type="match status" value="1"/>
</dbReference>